<dbReference type="GO" id="GO:0008757">
    <property type="term" value="F:S-adenosylmethionine-dependent methyltransferase activity"/>
    <property type="evidence" value="ECO:0007669"/>
    <property type="project" value="InterPro"/>
</dbReference>
<proteinExistence type="predicted"/>
<dbReference type="PANTHER" id="PTHR42912">
    <property type="entry name" value="METHYLTRANSFERASE"/>
    <property type="match status" value="1"/>
</dbReference>
<comment type="caution">
    <text evidence="3">The sequence shown here is derived from an EMBL/GenBank/DDBJ whole genome shotgun (WGS) entry which is preliminary data.</text>
</comment>
<dbReference type="SUPFAM" id="SSF53335">
    <property type="entry name" value="S-adenosyl-L-methionine-dependent methyltransferases"/>
    <property type="match status" value="1"/>
</dbReference>
<dbReference type="Pfam" id="PF08241">
    <property type="entry name" value="Methyltransf_11"/>
    <property type="match status" value="1"/>
</dbReference>
<dbReference type="InterPro" id="IPR029063">
    <property type="entry name" value="SAM-dependent_MTases_sf"/>
</dbReference>
<protein>
    <recommendedName>
        <fullName evidence="2">Methyltransferase type 11 domain-containing protein</fullName>
    </recommendedName>
</protein>
<sequence>MKPCSLSIAILLLATAFMSTTEAFQPDAKQNVYKPTIDRLLQDQLVLNPIPATTTTTTTVVPVPPVEKELDANAGPTDYWFHPKIHTFGNVGPLGAIHASVAPLATKLIDVAAYNGENVRDQIARELSYSIMSFPSTTSSNSDNASSTNQQQPKIVDLACGVGMSTRALQKAFPHASQLVAIDTSPQMIRMAKALSNPESLASQTVQVLSDWLFRINDMTPPPSSVDEVLGDEALCDIEYNLGNAEDTGLEGGTFDLATIMYCFHEAPYWGRSRILQEAHRLLAPGATLAILDISPTYEPSFSMLAGEPYVLEYKENIQVQLKEQAKGFQNCRYREVVEGHVGLWLLDRE</sequence>
<dbReference type="InterPro" id="IPR013216">
    <property type="entry name" value="Methyltransf_11"/>
</dbReference>
<gene>
    <name evidence="3" type="ORF">CYCCA115_LOCUS18226</name>
</gene>
<feature type="signal peptide" evidence="1">
    <location>
        <begin position="1"/>
        <end position="23"/>
    </location>
</feature>
<dbReference type="EMBL" id="CAKOGP040002025">
    <property type="protein sequence ID" value="CAJ1959807.1"/>
    <property type="molecule type" value="Genomic_DNA"/>
</dbReference>
<evidence type="ECO:0000259" key="2">
    <source>
        <dbReference type="Pfam" id="PF08241"/>
    </source>
</evidence>
<dbReference type="Proteomes" id="UP001295423">
    <property type="component" value="Unassembled WGS sequence"/>
</dbReference>
<evidence type="ECO:0000313" key="4">
    <source>
        <dbReference type="Proteomes" id="UP001295423"/>
    </source>
</evidence>
<dbReference type="PANTHER" id="PTHR42912:SF93">
    <property type="entry name" value="N6-ADENOSINE-METHYLTRANSFERASE TMT1A"/>
    <property type="match status" value="1"/>
</dbReference>
<organism evidence="3 4">
    <name type="scientific">Cylindrotheca closterium</name>
    <dbReference type="NCBI Taxonomy" id="2856"/>
    <lineage>
        <taxon>Eukaryota</taxon>
        <taxon>Sar</taxon>
        <taxon>Stramenopiles</taxon>
        <taxon>Ochrophyta</taxon>
        <taxon>Bacillariophyta</taxon>
        <taxon>Bacillariophyceae</taxon>
        <taxon>Bacillariophycidae</taxon>
        <taxon>Bacillariales</taxon>
        <taxon>Bacillariaceae</taxon>
        <taxon>Cylindrotheca</taxon>
    </lineage>
</organism>
<feature type="domain" description="Methyltransferase type 11" evidence="2">
    <location>
        <begin position="156"/>
        <end position="291"/>
    </location>
</feature>
<dbReference type="AlphaFoldDB" id="A0AAD2G1Q8"/>
<dbReference type="InterPro" id="IPR050508">
    <property type="entry name" value="Methyltransf_Superfamily"/>
</dbReference>
<feature type="chain" id="PRO_5041906056" description="Methyltransferase type 11 domain-containing protein" evidence="1">
    <location>
        <begin position="24"/>
        <end position="350"/>
    </location>
</feature>
<evidence type="ECO:0000256" key="1">
    <source>
        <dbReference type="SAM" id="SignalP"/>
    </source>
</evidence>
<dbReference type="Gene3D" id="3.40.50.150">
    <property type="entry name" value="Vaccinia Virus protein VP39"/>
    <property type="match status" value="1"/>
</dbReference>
<name>A0AAD2G1Q8_9STRA</name>
<reference evidence="3" key="1">
    <citation type="submission" date="2023-08" db="EMBL/GenBank/DDBJ databases">
        <authorList>
            <person name="Audoor S."/>
            <person name="Bilcke G."/>
        </authorList>
    </citation>
    <scope>NUCLEOTIDE SEQUENCE</scope>
</reference>
<keyword evidence="4" id="KW-1185">Reference proteome</keyword>
<accession>A0AAD2G1Q8</accession>
<evidence type="ECO:0000313" key="3">
    <source>
        <dbReference type="EMBL" id="CAJ1959807.1"/>
    </source>
</evidence>
<keyword evidence="1" id="KW-0732">Signal</keyword>